<accession>A0ACC1TF64</accession>
<dbReference type="EMBL" id="JANHOG010000011">
    <property type="protein sequence ID" value="KAJ3559741.1"/>
    <property type="molecule type" value="Genomic_DNA"/>
</dbReference>
<name>A0ACC1TF64_9APHY</name>
<sequence>MPPKRNAAASCSRTRKRIKRQDEEDAIDMSYTESDVVDDDDESDASTYSQPRTKASKKSRKNPAGKRKGKIAQRSKKEAKSVAISRAKNQRGILQHLLGVPVEIVLEVLRRLSPLDLLQLSRTSKSFRALLMSRSSSHIWAAAWKNESDLPPCPTDVAAPAFTDLLYGAWCHTKVHRDTFWVCRIRLCRECTHHIRAHQCYGWDDIEYGYRPKQYPLECVIPELTWSYMDEEDYDNLDGREKKLIATKLEYLHAEICSEWIENIEMQEEERIESVKLAKQNEIISRLKAKGWTEVLENLTQHQKAAFEALPDVKRKKPLTDRIFQNMLPRLIPKLEAWKEEQEKPHRVATIQRRIDLLDDALLPIPVDHNTRPSIRDIVLSMPEAREVLDAPFRETVTVDRILEALPDFIDEWRRGAYKDLAELVRRGAEIEKIQLDMDPLTLAIGSVYYCTTCHAIVPLADALNHWCTRWRGMGGDAIPRRLTGSSVFTETADQYLTRLPCALLRTYEDMVRLVGSIVTAFGCSPETATMDDMDASDIRIFCTKCSTPKRRDILTWRSAVSHCKSTFCGGREFQKASEAEITVVRKFEETQLKEYAGSRTARCAHCPVDKRRINYSEEKLSEHLASCHGIDEPQATDRFYTTTLKKVWDQPVMLT</sequence>
<keyword evidence="2" id="KW-1185">Reference proteome</keyword>
<comment type="caution">
    <text evidence="1">The sequence shown here is derived from an EMBL/GenBank/DDBJ whole genome shotgun (WGS) entry which is preliminary data.</text>
</comment>
<proteinExistence type="predicted"/>
<reference evidence="1" key="1">
    <citation type="submission" date="2022-07" db="EMBL/GenBank/DDBJ databases">
        <title>Genome Sequence of Phlebia brevispora.</title>
        <authorList>
            <person name="Buettner E."/>
        </authorList>
    </citation>
    <scope>NUCLEOTIDE SEQUENCE</scope>
    <source>
        <strain evidence="1">MPL23</strain>
    </source>
</reference>
<gene>
    <name evidence="1" type="ORF">NM688_g158</name>
</gene>
<organism evidence="1 2">
    <name type="scientific">Phlebia brevispora</name>
    <dbReference type="NCBI Taxonomy" id="194682"/>
    <lineage>
        <taxon>Eukaryota</taxon>
        <taxon>Fungi</taxon>
        <taxon>Dikarya</taxon>
        <taxon>Basidiomycota</taxon>
        <taxon>Agaricomycotina</taxon>
        <taxon>Agaricomycetes</taxon>
        <taxon>Polyporales</taxon>
        <taxon>Meruliaceae</taxon>
        <taxon>Phlebia</taxon>
    </lineage>
</organism>
<evidence type="ECO:0000313" key="2">
    <source>
        <dbReference type="Proteomes" id="UP001148662"/>
    </source>
</evidence>
<dbReference type="Proteomes" id="UP001148662">
    <property type="component" value="Unassembled WGS sequence"/>
</dbReference>
<protein>
    <submittedName>
        <fullName evidence="1">Uncharacterized protein</fullName>
    </submittedName>
</protein>
<evidence type="ECO:0000313" key="1">
    <source>
        <dbReference type="EMBL" id="KAJ3559741.1"/>
    </source>
</evidence>